<feature type="non-terminal residue" evidence="2">
    <location>
        <position position="1"/>
    </location>
</feature>
<proteinExistence type="predicted"/>
<name>S4PRP6_9NEOP</name>
<dbReference type="AlphaFoldDB" id="S4PRP6"/>
<dbReference type="EMBL" id="GAIX01014543">
    <property type="protein sequence ID" value="JAA78017.1"/>
    <property type="molecule type" value="Transcribed_RNA"/>
</dbReference>
<organism evidence="2">
    <name type="scientific">Pararge aegeria</name>
    <name type="common">speckled wood butterfly</name>
    <dbReference type="NCBI Taxonomy" id="116150"/>
    <lineage>
        <taxon>Eukaryota</taxon>
        <taxon>Metazoa</taxon>
        <taxon>Ecdysozoa</taxon>
        <taxon>Arthropoda</taxon>
        <taxon>Hexapoda</taxon>
        <taxon>Insecta</taxon>
        <taxon>Pterygota</taxon>
        <taxon>Neoptera</taxon>
        <taxon>Endopterygota</taxon>
        <taxon>Lepidoptera</taxon>
        <taxon>Glossata</taxon>
        <taxon>Ditrysia</taxon>
        <taxon>Papilionoidea</taxon>
        <taxon>Nymphalidae</taxon>
        <taxon>Satyrinae</taxon>
        <taxon>Satyrini</taxon>
        <taxon>Parargina</taxon>
        <taxon>Pararge</taxon>
    </lineage>
</organism>
<feature type="compositionally biased region" description="Basic and acidic residues" evidence="1">
    <location>
        <begin position="74"/>
        <end position="84"/>
    </location>
</feature>
<reference evidence="2" key="1">
    <citation type="journal article" date="2013" name="BMC Genomics">
        <title>Unscrambling butterfly oogenesis.</title>
        <authorList>
            <person name="Carter J.M."/>
            <person name="Baker S.C."/>
            <person name="Pink R."/>
            <person name="Carter D.R."/>
            <person name="Collins A."/>
            <person name="Tomlin J."/>
            <person name="Gibbs M."/>
            <person name="Breuker C.J."/>
        </authorList>
    </citation>
    <scope>NUCLEOTIDE SEQUENCE</scope>
    <source>
        <tissue evidence="2">Ovary</tissue>
    </source>
</reference>
<accession>S4PRP6</accession>
<reference evidence="2" key="2">
    <citation type="submission" date="2013-05" db="EMBL/GenBank/DDBJ databases">
        <authorList>
            <person name="Carter J.-M."/>
            <person name="Baker S.C."/>
            <person name="Pink R."/>
            <person name="Carter D.R.F."/>
            <person name="Collins A."/>
            <person name="Tomlin J."/>
            <person name="Gibbs M."/>
            <person name="Breuker C.J."/>
        </authorList>
    </citation>
    <scope>NUCLEOTIDE SEQUENCE</scope>
    <source>
        <tissue evidence="2">Ovary</tissue>
    </source>
</reference>
<sequence length="102" mass="12064">EKISKEKCEINGPITLPDDKFCKENMNCEKTADSFKVKSNFLLSVEKTVDNAKNQDESNKSECERSRHCKDRIEKDHVDKEKVQNKHHKQERNEKERKTKDD</sequence>
<feature type="compositionally biased region" description="Basic and acidic residues" evidence="1">
    <location>
        <begin position="91"/>
        <end position="102"/>
    </location>
</feature>
<protein>
    <submittedName>
        <fullName evidence="2">Bromodomain-containing protein DDB</fullName>
    </submittedName>
</protein>
<evidence type="ECO:0000256" key="1">
    <source>
        <dbReference type="SAM" id="MobiDB-lite"/>
    </source>
</evidence>
<feature type="region of interest" description="Disordered" evidence="1">
    <location>
        <begin position="74"/>
        <end position="102"/>
    </location>
</feature>
<evidence type="ECO:0000313" key="2">
    <source>
        <dbReference type="EMBL" id="JAA78017.1"/>
    </source>
</evidence>
<feature type="non-terminal residue" evidence="2">
    <location>
        <position position="102"/>
    </location>
</feature>